<sequence length="74" mass="8491">MDLWIQPCADCFELYGLPSAHRPHDNLTLNSRGTVKDERAEEHYTCVRCRAAFARVLAGEPRKQIWLLLNAGQH</sequence>
<dbReference type="Proteomes" id="UP000297385">
    <property type="component" value="Unassembled WGS sequence"/>
</dbReference>
<evidence type="ECO:0000313" key="2">
    <source>
        <dbReference type="Proteomes" id="UP000297385"/>
    </source>
</evidence>
<dbReference type="EMBL" id="SNVI01000001">
    <property type="protein sequence ID" value="TFE44426.1"/>
    <property type="molecule type" value="Genomic_DNA"/>
</dbReference>
<comment type="caution">
    <text evidence="1">The sequence shown here is derived from an EMBL/GenBank/DDBJ whole genome shotgun (WGS) entry which is preliminary data.</text>
</comment>
<proteinExistence type="predicted"/>
<gene>
    <name evidence="1" type="ORF">E2553_04895</name>
</gene>
<name>A0A4Y8N3K9_9BURK</name>
<dbReference type="GeneID" id="97305455"/>
<evidence type="ECO:0000313" key="1">
    <source>
        <dbReference type="EMBL" id="TFE44426.1"/>
    </source>
</evidence>
<dbReference type="AlphaFoldDB" id="A0A4Y8N3K9"/>
<protein>
    <submittedName>
        <fullName evidence="1">Uncharacterized protein</fullName>
    </submittedName>
</protein>
<reference evidence="1 2" key="1">
    <citation type="submission" date="2019-03" db="EMBL/GenBank/DDBJ databases">
        <title>Complete Genome Sequence of Paraburkholderia dipogonis ICMP 19430T, a Nitrogen-fixing Symbiont of the South African Invasive Legume Dipogon lignosus in New Zealand.</title>
        <authorList>
            <person name="De Meyer S.E."/>
        </authorList>
    </citation>
    <scope>NUCLEOTIDE SEQUENCE [LARGE SCALE GENOMIC DNA]</scope>
    <source>
        <strain evidence="1 2">ICMP 19430</strain>
    </source>
</reference>
<organism evidence="1 2">
    <name type="scientific">Paraburkholderia dipogonis</name>
    <dbReference type="NCBI Taxonomy" id="1211383"/>
    <lineage>
        <taxon>Bacteria</taxon>
        <taxon>Pseudomonadati</taxon>
        <taxon>Pseudomonadota</taxon>
        <taxon>Betaproteobacteria</taxon>
        <taxon>Burkholderiales</taxon>
        <taxon>Burkholderiaceae</taxon>
        <taxon>Paraburkholderia</taxon>
    </lineage>
</organism>
<dbReference type="RefSeq" id="WP_134456260.1">
    <property type="nucleotide sequence ID" value="NZ_JBHSSZ010000085.1"/>
</dbReference>
<accession>A0A4Y8N3K9</accession>